<feature type="transmembrane region" description="Helical" evidence="15">
    <location>
        <begin position="358"/>
        <end position="377"/>
    </location>
</feature>
<reference evidence="17 18" key="1">
    <citation type="submission" date="2016-03" db="EMBL/GenBank/DDBJ databases">
        <title>Mechanisms controlling the formation of the plant cell surface in tip-growing cells are functionally conserved among land plants.</title>
        <authorList>
            <person name="Honkanen S."/>
            <person name="Jones V.A."/>
            <person name="Morieri G."/>
            <person name="Champion C."/>
            <person name="Hetherington A.J."/>
            <person name="Kelly S."/>
            <person name="Saint-Marcoux D."/>
            <person name="Proust H."/>
            <person name="Prescott H."/>
            <person name="Dolan L."/>
        </authorList>
    </citation>
    <scope>NUCLEOTIDE SEQUENCE [LARGE SCALE GENOMIC DNA]</scope>
    <source>
        <strain evidence="18">cv. Tak-1 and cv. Tak-2</strain>
        <tissue evidence="17">Whole gametophyte</tissue>
    </source>
</reference>
<keyword evidence="8 15" id="KW-0812">Transmembrane</keyword>
<dbReference type="Proteomes" id="UP001162541">
    <property type="component" value="Chromosome 6"/>
</dbReference>
<evidence type="ECO:0000256" key="6">
    <source>
        <dbReference type="ARBA" id="ARBA00022676"/>
    </source>
</evidence>
<evidence type="ECO:0000256" key="8">
    <source>
        <dbReference type="ARBA" id="ARBA00022692"/>
    </source>
</evidence>
<evidence type="ECO:0000256" key="3">
    <source>
        <dbReference type="ARBA" id="ARBA00010600"/>
    </source>
</evidence>
<evidence type="ECO:0000256" key="1">
    <source>
        <dbReference type="ARBA" id="ARBA00004477"/>
    </source>
</evidence>
<dbReference type="Proteomes" id="UP000077202">
    <property type="component" value="Unassembled WGS sequence"/>
</dbReference>
<comment type="subcellular location">
    <subcellularLocation>
        <location evidence="1">Endoplasmic reticulum membrane</location>
        <topology evidence="1">Multi-pass membrane protein</topology>
    </subcellularLocation>
</comment>
<dbReference type="PANTHER" id="PTHR12989:SF10">
    <property type="entry name" value="DOL-P-GLC:GLC(2)MAN(9)GLCNAC(2)-PP-DOL ALPHA-1,2-GLUCOSYLTRANSFERASE-RELATED"/>
    <property type="match status" value="1"/>
</dbReference>
<feature type="transmembrane region" description="Helical" evidence="15">
    <location>
        <begin position="319"/>
        <end position="338"/>
    </location>
</feature>
<feature type="transmembrane region" description="Helical" evidence="15">
    <location>
        <begin position="470"/>
        <end position="487"/>
    </location>
</feature>
<evidence type="ECO:0000256" key="7">
    <source>
        <dbReference type="ARBA" id="ARBA00022679"/>
    </source>
</evidence>
<evidence type="ECO:0000256" key="9">
    <source>
        <dbReference type="ARBA" id="ARBA00022824"/>
    </source>
</evidence>
<evidence type="ECO:0000313" key="18">
    <source>
        <dbReference type="Proteomes" id="UP000077202"/>
    </source>
</evidence>
<evidence type="ECO:0000256" key="4">
    <source>
        <dbReference type="ARBA" id="ARBA00011967"/>
    </source>
</evidence>
<keyword evidence="10 15" id="KW-1133">Transmembrane helix</keyword>
<feature type="transmembrane region" description="Helical" evidence="15">
    <location>
        <begin position="397"/>
        <end position="416"/>
    </location>
</feature>
<organism evidence="17 18">
    <name type="scientific">Marchantia polymorpha subsp. ruderalis</name>
    <dbReference type="NCBI Taxonomy" id="1480154"/>
    <lineage>
        <taxon>Eukaryota</taxon>
        <taxon>Viridiplantae</taxon>
        <taxon>Streptophyta</taxon>
        <taxon>Embryophyta</taxon>
        <taxon>Marchantiophyta</taxon>
        <taxon>Marchantiopsida</taxon>
        <taxon>Marchantiidae</taxon>
        <taxon>Marchantiales</taxon>
        <taxon>Marchantiaceae</taxon>
        <taxon>Marchantia</taxon>
    </lineage>
</organism>
<keyword evidence="11 15" id="KW-0472">Membrane</keyword>
<feature type="region of interest" description="Disordered" evidence="14">
    <location>
        <begin position="1"/>
        <end position="24"/>
    </location>
</feature>
<evidence type="ECO:0000256" key="5">
    <source>
        <dbReference type="ARBA" id="ARBA00018512"/>
    </source>
</evidence>
<evidence type="ECO:0000256" key="10">
    <source>
        <dbReference type="ARBA" id="ARBA00022989"/>
    </source>
</evidence>
<dbReference type="InterPro" id="IPR016900">
    <property type="entry name" value="Alg10"/>
</dbReference>
<evidence type="ECO:0000256" key="13">
    <source>
        <dbReference type="ARBA" id="ARBA00048064"/>
    </source>
</evidence>
<comment type="function">
    <text evidence="12">Dol-P-Glc:Glc(2)Man(9)GlcNAc(2)-PP-Dol alpha-1,2-glucosyltransferase that operates in the biosynthetic pathway of dolichol-linked oligosaccharides, the glycan precursors employed in protein asparagine (N)-glycosylation. The assembly of dolichol-linked oligosaccharides begins on the cytosolic side of the endoplasmic reticulum membrane and finishes in its lumen. The sequential addition of sugars to dolichol pyrophosphate produces dolichol-linked oligosaccharides containing fourteen sugars, including two GlcNAcs, nine mannoses and three glucoses. Once assembled, the oligosaccharide is transferred from the lipid to nascent proteins by oligosaccharyltransferases. In the lumen of the endoplasmic reticulum, adds the third and last glucose residue from dolichyl phosphate glucose (Dol-P-Glc) onto the lipid-linked oligosaccharide intermediate Glc(2)Man(9)GlcNAc(2)-PP-Dol to produce Glc(3)Man(9)GlcNAc(2)-PP-Dol.</text>
</comment>
<evidence type="ECO:0000313" key="17">
    <source>
        <dbReference type="EMBL" id="OAE27381.1"/>
    </source>
</evidence>
<evidence type="ECO:0000256" key="15">
    <source>
        <dbReference type="SAM" id="Phobius"/>
    </source>
</evidence>
<keyword evidence="9" id="KW-0256">Endoplasmic reticulum</keyword>
<evidence type="ECO:0000256" key="2">
    <source>
        <dbReference type="ARBA" id="ARBA00004922"/>
    </source>
</evidence>
<evidence type="ECO:0000256" key="12">
    <source>
        <dbReference type="ARBA" id="ARBA00044727"/>
    </source>
</evidence>
<keyword evidence="7" id="KW-0808">Transferase</keyword>
<dbReference type="GO" id="GO:0006488">
    <property type="term" value="P:dolichol-linked oligosaccharide biosynthetic process"/>
    <property type="evidence" value="ECO:0007669"/>
    <property type="project" value="InterPro"/>
</dbReference>
<evidence type="ECO:0000313" key="19">
    <source>
        <dbReference type="Proteomes" id="UP001162541"/>
    </source>
</evidence>
<accession>A0A176W433</accession>
<comment type="catalytic activity">
    <reaction evidence="13">
        <text>an alpha-D-Glc-(1-&gt;3)-alpha-D-Glc-(1-&gt;3)-alpha-D-Man-(1-&gt;2)-alpha-D-Man-(1-&gt;2)-alpha-D-Man-(1-&gt;3)-[alpha-D-Man-(1-&gt;2)-alpha-D-Man-(1-&gt;3)-[alpha-D-Man-(1-&gt;2)-alpha-D-Man-(1-&gt;6)]-alpha-D-Man-(1-&gt;6)]-beta-D-Man-(1-&gt;4)-beta-D-GlcNAc-(1-&gt;4)-alpha-D-GlcNAc-diphospho-di-trans,poly-cis-dolichol + a di-trans,poly-cis-dolichyl beta-D-glucosyl phosphate = a alpha-D-Glc-(1-&gt;2)-alpha-D-Glc-(1-&gt;3)-alpha-D-Glc-(1-&gt;3)-alpha-D-Man-(1-&gt;2)-alpha-D-Man-(1-&gt;2)-alpha-D-Man-(1-&gt;3)-[alpha-D-Man-(1-&gt;2)-alpha-D-Man-(1-&gt;3)-[alpha-D-Man-(1-&gt;2)-alpha-D-Man-(1-&gt;6)]-alpha-D-Man-(1-&gt;6)]-beta-D-Man-(1-&gt;4)-beta-D-GlcNAc-(1-&gt;4)-alpha-D-GlcNAc-diphospho-di-trans,poly-cis-dolichol + a di-trans,poly-cis-dolichyl phosphate + H(+)</text>
        <dbReference type="Rhea" id="RHEA:29543"/>
        <dbReference type="Rhea" id="RHEA-COMP:19498"/>
        <dbReference type="Rhea" id="RHEA-COMP:19502"/>
        <dbReference type="Rhea" id="RHEA-COMP:19512"/>
        <dbReference type="Rhea" id="RHEA-COMP:19522"/>
        <dbReference type="ChEBI" id="CHEBI:15378"/>
        <dbReference type="ChEBI" id="CHEBI:57525"/>
        <dbReference type="ChEBI" id="CHEBI:57683"/>
        <dbReference type="ChEBI" id="CHEBI:132522"/>
        <dbReference type="ChEBI" id="CHEBI:132523"/>
        <dbReference type="EC" id="2.4.1.256"/>
    </reaction>
    <physiologicalReaction direction="left-to-right" evidence="13">
        <dbReference type="Rhea" id="RHEA:29544"/>
    </physiologicalReaction>
</comment>
<comment type="pathway">
    <text evidence="2">Protein modification; protein glycosylation.</text>
</comment>
<dbReference type="Pfam" id="PF04922">
    <property type="entry name" value="DIE2_ALG10"/>
    <property type="match status" value="1"/>
</dbReference>
<feature type="transmembrane region" description="Helical" evidence="15">
    <location>
        <begin position="516"/>
        <end position="536"/>
    </location>
</feature>
<proteinExistence type="inferred from homology"/>
<feature type="transmembrane region" description="Helical" evidence="15">
    <location>
        <begin position="156"/>
        <end position="174"/>
    </location>
</feature>
<evidence type="ECO:0000256" key="14">
    <source>
        <dbReference type="SAM" id="MobiDB-lite"/>
    </source>
</evidence>
<comment type="similarity">
    <text evidence="3">Belongs to the ALG10 glucosyltransferase family.</text>
</comment>
<dbReference type="PANTHER" id="PTHR12989">
    <property type="entry name" value="ALPHA-1,2-GLUCOSYLTRANSFERASE ALG10"/>
    <property type="match status" value="1"/>
</dbReference>
<feature type="transmembrane region" description="Helical" evidence="15">
    <location>
        <begin position="194"/>
        <end position="224"/>
    </location>
</feature>
<evidence type="ECO:0000313" key="16">
    <source>
        <dbReference type="EMBL" id="BBN14689.1"/>
    </source>
</evidence>
<gene>
    <name evidence="17" type="ORF">AXG93_2015s1070</name>
    <name evidence="16" type="ORF">Mp_6g13680</name>
</gene>
<dbReference type="AlphaFoldDB" id="A0A176W433"/>
<dbReference type="GO" id="GO:0005789">
    <property type="term" value="C:endoplasmic reticulum membrane"/>
    <property type="evidence" value="ECO:0007669"/>
    <property type="project" value="UniProtKB-SubCell"/>
</dbReference>
<reference evidence="16" key="2">
    <citation type="journal article" date="2019" name="Curr. Biol.">
        <title>Chromatin organization in early land plants reveals an ancestral association between H3K27me3, transposons, and constitutive heterochromatin.</title>
        <authorList>
            <person name="Montgomery S.A."/>
            <person name="Tanizawa Y."/>
            <person name="Galik B."/>
            <person name="Wang N."/>
            <person name="Ito T."/>
            <person name="Mochizuki T."/>
            <person name="Akimcheva S."/>
            <person name="Bowman J."/>
            <person name="Cognat V."/>
            <person name="Drouard L."/>
            <person name="Ekker H."/>
            <person name="Houng S."/>
            <person name="Kohchi T."/>
            <person name="Lin S."/>
            <person name="Liu L.D."/>
            <person name="Nakamura Y."/>
            <person name="Valeeva L.R."/>
            <person name="Shakirov E.V."/>
            <person name="Shippen D.E."/>
            <person name="Wei W."/>
            <person name="Yagura M."/>
            <person name="Yamaoka S."/>
            <person name="Yamato K.T."/>
            <person name="Liu C."/>
            <person name="Berger F."/>
        </authorList>
    </citation>
    <scope>NUCLEOTIDE SEQUENCE [LARGE SCALE GENOMIC DNA]</scope>
    <source>
        <strain evidence="16">Tak-1</strain>
    </source>
</reference>
<dbReference type="EMBL" id="LVLJ01001907">
    <property type="protein sequence ID" value="OAE27381.1"/>
    <property type="molecule type" value="Genomic_DNA"/>
</dbReference>
<reference evidence="19" key="3">
    <citation type="journal article" date="2020" name="Curr. Biol.">
        <title>Chromatin organization in early land plants reveals an ancestral association between H3K27me3, transposons, and constitutive heterochromatin.</title>
        <authorList>
            <person name="Montgomery S.A."/>
            <person name="Tanizawa Y."/>
            <person name="Galik B."/>
            <person name="Wang N."/>
            <person name="Ito T."/>
            <person name="Mochizuki T."/>
            <person name="Akimcheva S."/>
            <person name="Bowman J.L."/>
            <person name="Cognat V."/>
            <person name="Marechal-Drouard L."/>
            <person name="Ekker H."/>
            <person name="Hong S.F."/>
            <person name="Kohchi T."/>
            <person name="Lin S.S."/>
            <person name="Liu L.D."/>
            <person name="Nakamura Y."/>
            <person name="Valeeva L.R."/>
            <person name="Shakirov E.V."/>
            <person name="Shippen D.E."/>
            <person name="Wei W.L."/>
            <person name="Yagura M."/>
            <person name="Yamaoka S."/>
            <person name="Yamato K.T."/>
            <person name="Liu C."/>
            <person name="Berger F."/>
        </authorList>
    </citation>
    <scope>NUCLEOTIDE SEQUENCE [LARGE SCALE GENOMIC DNA]</scope>
    <source>
        <strain evidence="19">Tak-1</strain>
    </source>
</reference>
<dbReference type="EMBL" id="AP019871">
    <property type="protein sequence ID" value="BBN14689.1"/>
    <property type="molecule type" value="Genomic_DNA"/>
</dbReference>
<dbReference type="PIRSF" id="PIRSF028810">
    <property type="entry name" value="Alpha1_2_glucosyltferase_Alg10"/>
    <property type="match status" value="1"/>
</dbReference>
<feature type="transmembrane region" description="Helical" evidence="15">
    <location>
        <begin position="31"/>
        <end position="49"/>
    </location>
</feature>
<name>A0A176W433_MARPO</name>
<dbReference type="GO" id="GO:0106073">
    <property type="term" value="F:dolichyl pyrophosphate Glc2Man9GlcNAc2 alpha-1,2-glucosyltransferase activity"/>
    <property type="evidence" value="ECO:0007669"/>
    <property type="project" value="UniProtKB-EC"/>
</dbReference>
<evidence type="ECO:0000256" key="11">
    <source>
        <dbReference type="ARBA" id="ARBA00023136"/>
    </source>
</evidence>
<keyword evidence="18" id="KW-1185">Reference proteome</keyword>
<protein>
    <recommendedName>
        <fullName evidence="5">Dol-P-Glc:Glc(2)Man(9)GlcNAc(2)-PP-Dol alpha-1,2-glucosyltransferase</fullName>
        <ecNumber evidence="4">2.4.1.256</ecNumber>
    </recommendedName>
</protein>
<feature type="transmembrane region" description="Helical" evidence="15">
    <location>
        <begin position="444"/>
        <end position="463"/>
    </location>
</feature>
<keyword evidence="6" id="KW-0328">Glycosyltransferase</keyword>
<sequence length="554" mass="62688">MAEVAGAVSPEEMGIDNQSVRPEDGRSDDGSLLLLIFLFLLTLPAAYLVNAGVPGGYMDEEFHLNQMEHYCRGDFSYWDPKITTFPGLYLASLIYGEVLLPGADVLDYGATLAEICKPAVLRSLNLLLFGICAMLFREIAMHLDPERNPIRATLKAFVLSLYPLHWFFTLLYYTEMGSATAVMAMYLATLKHSYWISALFGMVAILFRQTNVVWVFFVLVVGVLDFLDNMTPLRGVLDRQAQSDEQAKELCEDNERDRISSLNEPSVDGLRQRQFGRRNLNSGSNVELATTSFDSPNFLNSLVADVTQLVKHAMSQRNALLRNFSPFLVVLLAFIGFVAKNGSVVVGDKNAHKVSPHFAQILYCGFICAAFQAPAHFNKHRIKYLIGGLKRNAVGTLGTVSILAATFAVIAVKYYSTPHPYLLADNRHFTFYIWKDVIQRHWTLKYLAIPVYLYSWLSILSSLAEKQKPLWIAAFFLAVAGVVVPTPLLEFRYYNIPFYFIFLHASITSSKKRNSILFSTPVQFMCINYLTVYIFLNWTFQWSNQPGVAQRFMW</sequence>
<dbReference type="EC" id="2.4.1.256" evidence="4"/>